<evidence type="ECO:0000256" key="1">
    <source>
        <dbReference type="ARBA" id="ARBA00006484"/>
    </source>
</evidence>
<dbReference type="Pfam" id="PF00106">
    <property type="entry name" value="adh_short"/>
    <property type="match status" value="1"/>
</dbReference>
<dbReference type="PANTHER" id="PTHR24320">
    <property type="entry name" value="RETINOL DEHYDROGENASE"/>
    <property type="match status" value="1"/>
</dbReference>
<reference evidence="4 5" key="1">
    <citation type="submission" date="2020-08" db="EMBL/GenBank/DDBJ databases">
        <title>Sequencing the genomes of 1000 actinobacteria strains.</title>
        <authorList>
            <person name="Klenk H.-P."/>
        </authorList>
    </citation>
    <scope>NUCLEOTIDE SEQUENCE [LARGE SCALE GENOMIC DNA]</scope>
    <source>
        <strain evidence="4 5">DSM 43851</strain>
    </source>
</reference>
<gene>
    <name evidence="4" type="ORF">BJ998_006510</name>
</gene>
<protein>
    <recommendedName>
        <fullName evidence="3">Probable oxidoreductase</fullName>
    </recommendedName>
</protein>
<organism evidence="4 5">
    <name type="scientific">Kutzneria kofuensis</name>
    <dbReference type="NCBI Taxonomy" id="103725"/>
    <lineage>
        <taxon>Bacteria</taxon>
        <taxon>Bacillati</taxon>
        <taxon>Actinomycetota</taxon>
        <taxon>Actinomycetes</taxon>
        <taxon>Pseudonocardiales</taxon>
        <taxon>Pseudonocardiaceae</taxon>
        <taxon>Kutzneria</taxon>
    </lineage>
</organism>
<comment type="similarity">
    <text evidence="1">Belongs to the short-chain dehydrogenases/reductases (SDR) family.</text>
</comment>
<dbReference type="GO" id="GO:0016491">
    <property type="term" value="F:oxidoreductase activity"/>
    <property type="evidence" value="ECO:0007669"/>
    <property type="project" value="UniProtKB-KW"/>
</dbReference>
<dbReference type="EMBL" id="JACHIR010000001">
    <property type="protein sequence ID" value="MBB5895314.1"/>
    <property type="molecule type" value="Genomic_DNA"/>
</dbReference>
<dbReference type="AlphaFoldDB" id="A0A7W9NK42"/>
<name>A0A7W9NK42_9PSEU</name>
<evidence type="ECO:0000256" key="3">
    <source>
        <dbReference type="ARBA" id="ARBA00071493"/>
    </source>
</evidence>
<dbReference type="RefSeq" id="WP_184867118.1">
    <property type="nucleotide sequence ID" value="NZ_JACHIR010000001.1"/>
</dbReference>
<dbReference type="FunFam" id="3.40.50.720:FF:000594">
    <property type="entry name" value="Short-chain oxidoreductase"/>
    <property type="match status" value="1"/>
</dbReference>
<dbReference type="SUPFAM" id="SSF51735">
    <property type="entry name" value="NAD(P)-binding Rossmann-fold domains"/>
    <property type="match status" value="1"/>
</dbReference>
<accession>A0A7W9NK42</accession>
<dbReference type="Gene3D" id="3.40.50.720">
    <property type="entry name" value="NAD(P)-binding Rossmann-like Domain"/>
    <property type="match status" value="1"/>
</dbReference>
<evidence type="ECO:0000313" key="5">
    <source>
        <dbReference type="Proteomes" id="UP000585638"/>
    </source>
</evidence>
<dbReference type="PANTHER" id="PTHR24320:SF227">
    <property type="entry name" value="RETINOL DEHYDROGENASE 11"/>
    <property type="match status" value="1"/>
</dbReference>
<dbReference type="PRINTS" id="PR00081">
    <property type="entry name" value="GDHRDH"/>
</dbReference>
<keyword evidence="5" id="KW-1185">Reference proteome</keyword>
<keyword evidence="2" id="KW-0560">Oxidoreductase</keyword>
<dbReference type="InterPro" id="IPR036291">
    <property type="entry name" value="NAD(P)-bd_dom_sf"/>
</dbReference>
<evidence type="ECO:0000313" key="4">
    <source>
        <dbReference type="EMBL" id="MBB5895314.1"/>
    </source>
</evidence>
<proteinExistence type="inferred from homology"/>
<evidence type="ECO:0000256" key="2">
    <source>
        <dbReference type="ARBA" id="ARBA00023002"/>
    </source>
</evidence>
<dbReference type="Proteomes" id="UP000585638">
    <property type="component" value="Unassembled WGS sequence"/>
</dbReference>
<comment type="caution">
    <text evidence="4">The sequence shown here is derived from an EMBL/GenBank/DDBJ whole genome shotgun (WGS) entry which is preliminary data.</text>
</comment>
<sequence length="313" mass="32425">MSQTSFGWGTTAEQAIAGIRLDGKRAVVTGASSGIGVETARVLVEAGAEVTLAVRDPEAGARVATQINAANSAGSARVAALDLADLASVAAFTDAWTGPLDLLVNNAGVMAIPTRQLSPAGWELHFATNHLGHFALATGLHDALAAADGARIVSLTSRGHLRAPVDFDDVNFDARDYDPLLGYGQSKTANVLFAVEAARRWADDGITANAVHPGGIMDTNLSRHMPAELLEAAKATSRQVAKTLGQGAATTIVVATSPQLSGVTGRYFEDCQPAETIGREATDIPGHAHGVAWYAVDPDNAARLWELSSKAVG</sequence>
<dbReference type="InterPro" id="IPR002347">
    <property type="entry name" value="SDR_fam"/>
</dbReference>